<dbReference type="EMBL" id="JAUHGV010000017">
    <property type="protein sequence ID" value="MDN4013555.1"/>
    <property type="molecule type" value="Genomic_DNA"/>
</dbReference>
<dbReference type="Pfam" id="PF05523">
    <property type="entry name" value="FdtA"/>
    <property type="match status" value="1"/>
</dbReference>
<dbReference type="AlphaFoldDB" id="A0AAJ1R5Q0"/>
<gene>
    <name evidence="2" type="ORF">QX233_13845</name>
</gene>
<dbReference type="RefSeq" id="WP_214590631.1">
    <property type="nucleotide sequence ID" value="NZ_JAUHGV010000017.1"/>
</dbReference>
<dbReference type="SUPFAM" id="SSF51182">
    <property type="entry name" value="RmlC-like cupins"/>
    <property type="match status" value="1"/>
</dbReference>
<dbReference type="Proteomes" id="UP001225933">
    <property type="component" value="Unassembled WGS sequence"/>
</dbReference>
<feature type="domain" description="Sugar 3,4-ketoisomerase QdtA cupin" evidence="1">
    <location>
        <begin position="9"/>
        <end position="140"/>
    </location>
</feature>
<reference evidence="2" key="1">
    <citation type="submission" date="2023-06" db="EMBL/GenBank/DDBJ databases">
        <title>Two Chryseobacterium gambrini strains from China.</title>
        <authorList>
            <person name="Zeng J."/>
            <person name="Wu Y."/>
        </authorList>
    </citation>
    <scope>NUCLEOTIDE SEQUENCE</scope>
    <source>
        <strain evidence="2">SQ219</strain>
    </source>
</reference>
<proteinExistence type="predicted"/>
<dbReference type="InterPro" id="IPR014710">
    <property type="entry name" value="RmlC-like_jellyroll"/>
</dbReference>
<dbReference type="InterPro" id="IPR008894">
    <property type="entry name" value="QdtA_cupin_dom"/>
</dbReference>
<name>A0AAJ1R5Q0_9FLAO</name>
<evidence type="ECO:0000313" key="2">
    <source>
        <dbReference type="EMBL" id="MDN4013555.1"/>
    </source>
</evidence>
<dbReference type="Gene3D" id="2.60.120.10">
    <property type="entry name" value="Jelly Rolls"/>
    <property type="match status" value="1"/>
</dbReference>
<evidence type="ECO:0000259" key="1">
    <source>
        <dbReference type="Pfam" id="PF05523"/>
    </source>
</evidence>
<comment type="caution">
    <text evidence="2">The sequence shown here is derived from an EMBL/GenBank/DDBJ whole genome shotgun (WGS) entry which is preliminary data.</text>
</comment>
<sequence>MAIPAIIEGGKYSDERGSLFFNNNFDVSAIKRIYCIENKDTDFIRGWTGHKTEQRWFSALQGIFIIRLIKIDHWETPSKDSEILEFELHADQLDILHIPQGYASAIQSKVQESKLLVMADYALGEIEDDYRFSIDYFKNLQQ</sequence>
<protein>
    <submittedName>
        <fullName evidence="2">WxcM-like domain-containing protein</fullName>
    </submittedName>
</protein>
<evidence type="ECO:0000313" key="3">
    <source>
        <dbReference type="Proteomes" id="UP001225933"/>
    </source>
</evidence>
<dbReference type="InterPro" id="IPR011051">
    <property type="entry name" value="RmlC_Cupin_sf"/>
</dbReference>
<organism evidence="2 3">
    <name type="scientific">Chryseobacterium gambrini</name>
    <dbReference type="NCBI Taxonomy" id="373672"/>
    <lineage>
        <taxon>Bacteria</taxon>
        <taxon>Pseudomonadati</taxon>
        <taxon>Bacteroidota</taxon>
        <taxon>Flavobacteriia</taxon>
        <taxon>Flavobacteriales</taxon>
        <taxon>Weeksellaceae</taxon>
        <taxon>Chryseobacterium group</taxon>
        <taxon>Chryseobacterium</taxon>
    </lineage>
</organism>
<accession>A0AAJ1R5Q0</accession>